<accession>A0A7W8IFI1</accession>
<evidence type="ECO:0000313" key="3">
    <source>
        <dbReference type="EMBL" id="MBB5315381.1"/>
    </source>
</evidence>
<gene>
    <name evidence="3" type="ORF">HDF09_000031</name>
</gene>
<name>A0A7W8IFI1_9BACT</name>
<feature type="chain" id="PRO_5031184524" evidence="2">
    <location>
        <begin position="22"/>
        <end position="248"/>
    </location>
</feature>
<keyword evidence="2" id="KW-0732">Signal</keyword>
<protein>
    <submittedName>
        <fullName evidence="3">Uncharacterized protein</fullName>
    </submittedName>
</protein>
<keyword evidence="1" id="KW-0472">Membrane</keyword>
<keyword evidence="1" id="KW-0812">Transmembrane</keyword>
<evidence type="ECO:0000256" key="2">
    <source>
        <dbReference type="SAM" id="SignalP"/>
    </source>
</evidence>
<organism evidence="3 4">
    <name type="scientific">Tunturiibacter empetritectus</name>
    <dbReference type="NCBI Taxonomy" id="3069691"/>
    <lineage>
        <taxon>Bacteria</taxon>
        <taxon>Pseudomonadati</taxon>
        <taxon>Acidobacteriota</taxon>
        <taxon>Terriglobia</taxon>
        <taxon>Terriglobales</taxon>
        <taxon>Acidobacteriaceae</taxon>
        <taxon>Tunturiibacter</taxon>
    </lineage>
</organism>
<comment type="caution">
    <text evidence="3">The sequence shown here is derived from an EMBL/GenBank/DDBJ whole genome shotgun (WGS) entry which is preliminary data.</text>
</comment>
<dbReference type="AlphaFoldDB" id="A0A7W8IFI1"/>
<keyword evidence="4" id="KW-1185">Reference proteome</keyword>
<feature type="transmembrane region" description="Helical" evidence="1">
    <location>
        <begin position="214"/>
        <end position="233"/>
    </location>
</feature>
<reference evidence="3" key="1">
    <citation type="submission" date="2020-08" db="EMBL/GenBank/DDBJ databases">
        <title>Genomic Encyclopedia of Type Strains, Phase IV (KMG-V): Genome sequencing to study the core and pangenomes of soil and plant-associated prokaryotes.</title>
        <authorList>
            <person name="Whitman W."/>
        </authorList>
    </citation>
    <scope>NUCLEOTIDE SEQUENCE [LARGE SCALE GENOMIC DNA]</scope>
    <source>
        <strain evidence="3">M8UP27</strain>
    </source>
</reference>
<evidence type="ECO:0000256" key="1">
    <source>
        <dbReference type="SAM" id="Phobius"/>
    </source>
</evidence>
<dbReference type="EMBL" id="JACHDY010000001">
    <property type="protein sequence ID" value="MBB5315381.1"/>
    <property type="molecule type" value="Genomic_DNA"/>
</dbReference>
<dbReference type="Proteomes" id="UP000568106">
    <property type="component" value="Unassembled WGS sequence"/>
</dbReference>
<keyword evidence="1" id="KW-1133">Transmembrane helix</keyword>
<sequence length="248" mass="26326">MRLKALIFCASLCLFSPTVWAAGPATPAADFTISNPSHIPGATLEPGSYTIHVVSRLSDRVILKVDSVKGDVHSTFLGIPNGNIQKPSASGPVRWANPADGSQYLKGWYFSGGSSVIEFVYPKAEAVAIATSNPAKVPAVDPGSEGKVTDNTLSQEDMQLLTLWLLSLEQVGPSGAGDTASAKPSIKAERYTQVANVQKPVIKALPHTASRIPLVWLLGFCSLLAAALLRLIAHSRISSLNQESLLRE</sequence>
<evidence type="ECO:0000313" key="4">
    <source>
        <dbReference type="Proteomes" id="UP000568106"/>
    </source>
</evidence>
<proteinExistence type="predicted"/>
<feature type="signal peptide" evidence="2">
    <location>
        <begin position="1"/>
        <end position="21"/>
    </location>
</feature>